<keyword evidence="4" id="KW-0460">Magnesium</keyword>
<dbReference type="Proteomes" id="UP000190423">
    <property type="component" value="Unassembled WGS sequence"/>
</dbReference>
<evidence type="ECO:0000313" key="6">
    <source>
        <dbReference type="EMBL" id="SJZ68168.1"/>
    </source>
</evidence>
<evidence type="ECO:0000256" key="3">
    <source>
        <dbReference type="ARBA" id="ARBA00022801"/>
    </source>
</evidence>
<dbReference type="GO" id="GO:0019677">
    <property type="term" value="P:NAD+ catabolic process"/>
    <property type="evidence" value="ECO:0007669"/>
    <property type="project" value="TreeGrafter"/>
</dbReference>
<dbReference type="GO" id="GO:0046872">
    <property type="term" value="F:metal ion binding"/>
    <property type="evidence" value="ECO:0007669"/>
    <property type="project" value="UniProtKB-KW"/>
</dbReference>
<dbReference type="GO" id="GO:0006742">
    <property type="term" value="P:NADP+ catabolic process"/>
    <property type="evidence" value="ECO:0007669"/>
    <property type="project" value="TreeGrafter"/>
</dbReference>
<keyword evidence="2" id="KW-0479">Metal-binding</keyword>
<dbReference type="AlphaFoldDB" id="A0A1T4MN70"/>
<dbReference type="InterPro" id="IPR015797">
    <property type="entry name" value="NUDIX_hydrolase-like_dom_sf"/>
</dbReference>
<name>A0A1T4MN70_TREPO</name>
<dbReference type="CDD" id="cd04681">
    <property type="entry name" value="NUDIX_Hydrolase"/>
    <property type="match status" value="1"/>
</dbReference>
<dbReference type="InterPro" id="IPR000086">
    <property type="entry name" value="NUDIX_hydrolase_dom"/>
</dbReference>
<sequence length="186" mass="21038">MTGNEFNFCPICSKKNISYKDGKKWFCSDCGFDLYNNVAAAVGIIISDCENNILLEKRAKNPRMGFLALPGGFCDADETAEAAAIRECREETGVIPQKISYLCSFPNDYEYKNIAYKTCDLFFTAEIPENEGTIEELIKKLHAQDSEVTEFCSFKVTCEQDIDKIPLAFNSAKKALTVWIYRNKIE</sequence>
<dbReference type="InterPro" id="IPR050241">
    <property type="entry name" value="NAD-cap_RNA_hydrolase_NudC"/>
</dbReference>
<dbReference type="PROSITE" id="PS51462">
    <property type="entry name" value="NUDIX"/>
    <property type="match status" value="1"/>
</dbReference>
<dbReference type="STRING" id="261392.SAMN02745149_02039"/>
<comment type="cofactor">
    <cofactor evidence="1">
        <name>Mg(2+)</name>
        <dbReference type="ChEBI" id="CHEBI:18420"/>
    </cofactor>
</comment>
<dbReference type="PANTHER" id="PTHR42904">
    <property type="entry name" value="NUDIX HYDROLASE, NUDC SUBFAMILY"/>
    <property type="match status" value="1"/>
</dbReference>
<accession>A0A1T4MN70</accession>
<dbReference type="PANTHER" id="PTHR42904:SF12">
    <property type="entry name" value="ADP-RIBOSE PYROPHOSPHATASE-RELATED"/>
    <property type="match status" value="1"/>
</dbReference>
<dbReference type="SUPFAM" id="SSF55811">
    <property type="entry name" value="Nudix"/>
    <property type="match status" value="1"/>
</dbReference>
<protein>
    <submittedName>
        <fullName evidence="6">Mutator mutT protein</fullName>
    </submittedName>
</protein>
<evidence type="ECO:0000256" key="2">
    <source>
        <dbReference type="ARBA" id="ARBA00022723"/>
    </source>
</evidence>
<keyword evidence="3" id="KW-0378">Hydrolase</keyword>
<proteinExistence type="predicted"/>
<feature type="domain" description="Nudix hydrolase" evidence="5">
    <location>
        <begin position="36"/>
        <end position="182"/>
    </location>
</feature>
<dbReference type="GeneID" id="78317311"/>
<evidence type="ECO:0000313" key="7">
    <source>
        <dbReference type="Proteomes" id="UP000190423"/>
    </source>
</evidence>
<dbReference type="Gene3D" id="3.90.79.10">
    <property type="entry name" value="Nucleoside Triphosphate Pyrophosphohydrolase"/>
    <property type="match status" value="1"/>
</dbReference>
<dbReference type="GO" id="GO:0005829">
    <property type="term" value="C:cytosol"/>
    <property type="evidence" value="ECO:0007669"/>
    <property type="project" value="TreeGrafter"/>
</dbReference>
<evidence type="ECO:0000259" key="5">
    <source>
        <dbReference type="PROSITE" id="PS51462"/>
    </source>
</evidence>
<dbReference type="RefSeq" id="WP_078933924.1">
    <property type="nucleotide sequence ID" value="NZ_FUWG01000016.1"/>
</dbReference>
<evidence type="ECO:0000256" key="1">
    <source>
        <dbReference type="ARBA" id="ARBA00001946"/>
    </source>
</evidence>
<keyword evidence="7" id="KW-1185">Reference proteome</keyword>
<gene>
    <name evidence="6" type="ORF">SAMN02745149_02039</name>
</gene>
<dbReference type="OrthoDB" id="9800077at2"/>
<evidence type="ECO:0000256" key="4">
    <source>
        <dbReference type="ARBA" id="ARBA00022842"/>
    </source>
</evidence>
<dbReference type="GO" id="GO:0035529">
    <property type="term" value="F:NADH pyrophosphatase activity"/>
    <property type="evidence" value="ECO:0007669"/>
    <property type="project" value="TreeGrafter"/>
</dbReference>
<dbReference type="EMBL" id="FUWG01000016">
    <property type="protein sequence ID" value="SJZ68168.1"/>
    <property type="molecule type" value="Genomic_DNA"/>
</dbReference>
<dbReference type="Pfam" id="PF00293">
    <property type="entry name" value="NUDIX"/>
    <property type="match status" value="1"/>
</dbReference>
<organism evidence="6 7">
    <name type="scientific">Treponema porcinum</name>
    <dbReference type="NCBI Taxonomy" id="261392"/>
    <lineage>
        <taxon>Bacteria</taxon>
        <taxon>Pseudomonadati</taxon>
        <taxon>Spirochaetota</taxon>
        <taxon>Spirochaetia</taxon>
        <taxon>Spirochaetales</taxon>
        <taxon>Treponemataceae</taxon>
        <taxon>Treponema</taxon>
    </lineage>
</organism>
<reference evidence="6 7" key="1">
    <citation type="submission" date="2017-02" db="EMBL/GenBank/DDBJ databases">
        <authorList>
            <person name="Peterson S.W."/>
        </authorList>
    </citation>
    <scope>NUCLEOTIDE SEQUENCE [LARGE SCALE GENOMIC DNA]</scope>
    <source>
        <strain evidence="6 7">ATCC BAA-908</strain>
    </source>
</reference>